<protein>
    <submittedName>
        <fullName evidence="1">Uncharacterized protein</fullName>
    </submittedName>
</protein>
<dbReference type="EMBL" id="UOEH01000102">
    <property type="protein sequence ID" value="VAV92888.1"/>
    <property type="molecule type" value="Genomic_DNA"/>
</dbReference>
<dbReference type="Pfam" id="PF07277">
    <property type="entry name" value="SapC"/>
    <property type="match status" value="1"/>
</dbReference>
<dbReference type="InterPro" id="IPR010836">
    <property type="entry name" value="SapC"/>
</dbReference>
<gene>
    <name evidence="1" type="ORF">MNBD_ALPHA05-701</name>
</gene>
<sequence>MSETVNTPELSGTMFLFEKPELMNKETHSGLGFHQAEKNYDYCAKARAIPITVSEIIPAMKNYPIIFGNLENPAPLAIVGMVDDVNLFVDEEGNWDTATYIPGYVRRYPFGVASGDGGERLAIVIDTAYSGLKEGGEFPLFKDGAPSESTQQAIEFCQAFEQDRSVTEGFGQRLKQLELIRAQSAQFTLQGAAEPVNFAEYYGIDEKILQEL</sequence>
<name>A0A3B0RX62_9ZZZZ</name>
<feature type="non-terminal residue" evidence="1">
    <location>
        <position position="212"/>
    </location>
</feature>
<dbReference type="AlphaFoldDB" id="A0A3B0RX62"/>
<evidence type="ECO:0000313" key="1">
    <source>
        <dbReference type="EMBL" id="VAV92888.1"/>
    </source>
</evidence>
<proteinExistence type="predicted"/>
<organism evidence="1">
    <name type="scientific">hydrothermal vent metagenome</name>
    <dbReference type="NCBI Taxonomy" id="652676"/>
    <lineage>
        <taxon>unclassified sequences</taxon>
        <taxon>metagenomes</taxon>
        <taxon>ecological metagenomes</taxon>
    </lineage>
</organism>
<accession>A0A3B0RX62</accession>
<reference evidence="1" key="1">
    <citation type="submission" date="2018-06" db="EMBL/GenBank/DDBJ databases">
        <authorList>
            <person name="Zhirakovskaya E."/>
        </authorList>
    </citation>
    <scope>NUCLEOTIDE SEQUENCE</scope>
</reference>